<comment type="similarity">
    <text evidence="1">Belongs to the CCZ1 family.</text>
</comment>
<evidence type="ECO:0000313" key="5">
    <source>
        <dbReference type="Proteomes" id="UP001329825"/>
    </source>
</evidence>
<feature type="compositionally biased region" description="Polar residues" evidence="2">
    <location>
        <begin position="371"/>
        <end position="390"/>
    </location>
</feature>
<feature type="compositionally biased region" description="Basic and acidic residues" evidence="2">
    <location>
        <begin position="312"/>
        <end position="324"/>
    </location>
</feature>
<dbReference type="RefSeq" id="XP_062791383.1">
    <property type="nucleotide sequence ID" value="XM_062935332.1"/>
</dbReference>
<dbReference type="GeneID" id="87955733"/>
<name>A0ABZ1CYK1_9TREE</name>
<dbReference type="EMBL" id="CP141884">
    <property type="protein sequence ID" value="WRT66643.1"/>
    <property type="molecule type" value="Genomic_DNA"/>
</dbReference>
<feature type="region of interest" description="Disordered" evidence="2">
    <location>
        <begin position="305"/>
        <end position="324"/>
    </location>
</feature>
<evidence type="ECO:0000256" key="2">
    <source>
        <dbReference type="SAM" id="MobiDB-lite"/>
    </source>
</evidence>
<dbReference type="PANTHER" id="PTHR13056">
    <property type="entry name" value="VACUOLAR FUSION PROTEIN CCZ1 HOMOLOG-RELATED"/>
    <property type="match status" value="1"/>
</dbReference>
<accession>A0ABZ1CYK1</accession>
<evidence type="ECO:0000259" key="3">
    <source>
        <dbReference type="Pfam" id="PF19031"/>
    </source>
</evidence>
<sequence length="586" mass="64011">MPSADSGPSIILPATLSHFVIFNPTLRPDIPKSDNKDDDDDLREAGQILFYTSREAGGVSRDRMLRQVGLAKGLMGFADMLSDSLSKYWAIHANRSRLIVFTPEPDFFIYICVTPSHADNEKKDPAMGSQGVSDEMLVDGLARGYEDFRLLHGPLSSQLPVSNSLSSTLDKFFTRFAFQFESTHLNTPSITQWVDGYPPPSISSGLFDEFANCLGAEDSLIVVGQEGPLYVDQSVKDQPLIRYLYNLVQATLPTPVVNQAISIIKEDRQTLGFGLNHLGLGRKSQTSRKASWATLGGWVPEIRRSSTPSIKTEPDRVEPPLDIARDDSKGKWGFGLGGLADAMGNVGTAFGLGRPATPIQGQDKVTHTASNLKIDSNEIPPSQSSLTDTEPLSPESHHVEQSAIAVSELEAAVELDEEIDWDARSLWIHGENGEIAKRRICWVIRDNIIIAVVFPSKATMPYNTPSTKQTLNLFAKISQGLSQGLSPSEPPVSTNPCIVSLSQDVIVKAGIMDTSSEQSIVSLKSILRNDSAVNEIFAKTSLSQFLVAKRNEDKELYMNIGSKDVSLTDADHVVRTFVKQNPGLAV</sequence>
<feature type="region of interest" description="Disordered" evidence="2">
    <location>
        <begin position="371"/>
        <end position="394"/>
    </location>
</feature>
<reference evidence="4 5" key="1">
    <citation type="submission" date="2024-01" db="EMBL/GenBank/DDBJ databases">
        <title>Comparative genomics of Cryptococcus and Kwoniella reveals pathogenesis evolution and contrasting modes of karyotype evolution via chromosome fusion or intercentromeric recombination.</title>
        <authorList>
            <person name="Coelho M.A."/>
            <person name="David-Palma M."/>
            <person name="Shea T."/>
            <person name="Bowers K."/>
            <person name="McGinley-Smith S."/>
            <person name="Mohammad A.W."/>
            <person name="Gnirke A."/>
            <person name="Yurkov A.M."/>
            <person name="Nowrousian M."/>
            <person name="Sun S."/>
            <person name="Cuomo C.A."/>
            <person name="Heitman J."/>
        </authorList>
    </citation>
    <scope>NUCLEOTIDE SEQUENCE [LARGE SCALE GENOMIC DNA]</scope>
    <source>
        <strain evidence="4">CBS 11374</strain>
    </source>
</reference>
<proteinExistence type="inferred from homology"/>
<dbReference type="InterPro" id="IPR013176">
    <property type="entry name" value="Ccz1"/>
</dbReference>
<dbReference type="InterPro" id="IPR043987">
    <property type="entry name" value="CCZ1/INTU/HSP4_longin_1"/>
</dbReference>
<gene>
    <name evidence="4" type="ORF">IL334_003602</name>
</gene>
<protein>
    <recommendedName>
        <fullName evidence="3">CCZ1/INTU/HSP4 first Longin domain-containing protein</fullName>
    </recommendedName>
</protein>
<evidence type="ECO:0000313" key="4">
    <source>
        <dbReference type="EMBL" id="WRT66643.1"/>
    </source>
</evidence>
<organism evidence="4 5">
    <name type="scientific">Kwoniella shivajii</name>
    <dbReference type="NCBI Taxonomy" id="564305"/>
    <lineage>
        <taxon>Eukaryota</taxon>
        <taxon>Fungi</taxon>
        <taxon>Dikarya</taxon>
        <taxon>Basidiomycota</taxon>
        <taxon>Agaricomycotina</taxon>
        <taxon>Tremellomycetes</taxon>
        <taxon>Tremellales</taxon>
        <taxon>Cryptococcaceae</taxon>
        <taxon>Kwoniella</taxon>
    </lineage>
</organism>
<dbReference type="PANTHER" id="PTHR13056:SF0">
    <property type="entry name" value="VACUOLAR FUSION PROTEIN CCZ1 HOMOLOG-RELATED"/>
    <property type="match status" value="1"/>
</dbReference>
<keyword evidence="5" id="KW-1185">Reference proteome</keyword>
<feature type="domain" description="CCZ1/INTU/HSP4 first Longin" evidence="3">
    <location>
        <begin position="42"/>
        <end position="153"/>
    </location>
</feature>
<evidence type="ECO:0000256" key="1">
    <source>
        <dbReference type="ARBA" id="ARBA00005352"/>
    </source>
</evidence>
<dbReference type="Pfam" id="PF19031">
    <property type="entry name" value="Intu_longin_1"/>
    <property type="match status" value="1"/>
</dbReference>
<dbReference type="Proteomes" id="UP001329825">
    <property type="component" value="Chromosome 4"/>
</dbReference>